<dbReference type="WBParaSite" id="RSKR_0001051200.1">
    <property type="protein sequence ID" value="RSKR_0001051200.1"/>
    <property type="gene ID" value="RSKR_0001051200"/>
</dbReference>
<evidence type="ECO:0000313" key="2">
    <source>
        <dbReference type="WBParaSite" id="RSKR_0001051200.1"/>
    </source>
</evidence>
<dbReference type="Proteomes" id="UP000095286">
    <property type="component" value="Unplaced"/>
</dbReference>
<protein>
    <submittedName>
        <fullName evidence="2">WD_REPEATS_REGION domain-containing protein</fullName>
    </submittedName>
</protein>
<evidence type="ECO:0000313" key="1">
    <source>
        <dbReference type="Proteomes" id="UP000095286"/>
    </source>
</evidence>
<sequence>MNPHAEEDEDDKRKAANRAKETKKYDFYSMLPNALNEAQEKFQASSLADAITTRLVEEVSDEPGPSKPAPQSDDDDDFVVELPPGFVVDESVVVKTDQVAKIPTDIPMEKVAHLKHGDHPITSIAFDTTGSKFFTGCYNYTVKLFDFQHMNKSLQPYRTINPCERQIITNISISNNGENILVCNSNPVMYILDRNGTQYADTARGDQYLVDIGKTKGHTACVNYSCWNPIKKDEFLTCSNDGSLRIWSLDNFNEISKSVNTHKYLIRIKSPTGKKVLPNCCAYSCNVKFVSAGCEDGSLYIWKNGKIFVAPVYSNKTAHREPVTSICFSPDSTKLVSRSLDGTMKIWNITKMAAPEKVIEGLQNDHRNTDCGYSPNGNIIFTICSESHKKEGGRVVFYDAKTYQLIYDHKLPKDPTRMVWHPKLGQIIIGYTDGSIDNFYNDVVSSKGVIDALKKAAKKTNKDAYIQQEHIVAPLALEMFQPRGEEGEEKDVTEWRLRRILKMNSGFQKPTYKTPAPNPKDAEVKAGGTLHSYLARNMGIDRNKDLYSEDDVRASILKHAEEAEKNPTYTGSAYGVTQPKTIFQKTYDDEDEEESGIPRKVKRFGQ</sequence>
<name>A0AC35UG55_9BILA</name>
<organism evidence="1 2">
    <name type="scientific">Rhabditophanes sp. KR3021</name>
    <dbReference type="NCBI Taxonomy" id="114890"/>
    <lineage>
        <taxon>Eukaryota</taxon>
        <taxon>Metazoa</taxon>
        <taxon>Ecdysozoa</taxon>
        <taxon>Nematoda</taxon>
        <taxon>Chromadorea</taxon>
        <taxon>Rhabditida</taxon>
        <taxon>Tylenchina</taxon>
        <taxon>Panagrolaimomorpha</taxon>
        <taxon>Strongyloidoidea</taxon>
        <taxon>Alloionematidae</taxon>
        <taxon>Rhabditophanes</taxon>
    </lineage>
</organism>
<proteinExistence type="predicted"/>
<reference evidence="2" key="1">
    <citation type="submission" date="2016-11" db="UniProtKB">
        <authorList>
            <consortium name="WormBaseParasite"/>
        </authorList>
    </citation>
    <scope>IDENTIFICATION</scope>
    <source>
        <strain evidence="2">KR3021</strain>
    </source>
</reference>
<accession>A0AC35UG55</accession>